<organism evidence="2 3">
    <name type="scientific">Oedothorax gibbosus</name>
    <dbReference type="NCBI Taxonomy" id="931172"/>
    <lineage>
        <taxon>Eukaryota</taxon>
        <taxon>Metazoa</taxon>
        <taxon>Ecdysozoa</taxon>
        <taxon>Arthropoda</taxon>
        <taxon>Chelicerata</taxon>
        <taxon>Arachnida</taxon>
        <taxon>Araneae</taxon>
        <taxon>Araneomorphae</taxon>
        <taxon>Entelegynae</taxon>
        <taxon>Araneoidea</taxon>
        <taxon>Linyphiidae</taxon>
        <taxon>Erigoninae</taxon>
        <taxon>Oedothorax</taxon>
    </lineage>
</organism>
<dbReference type="AlphaFoldDB" id="A0AAV6V491"/>
<feature type="compositionally biased region" description="Basic and acidic residues" evidence="1">
    <location>
        <begin position="42"/>
        <end position="52"/>
    </location>
</feature>
<evidence type="ECO:0000313" key="3">
    <source>
        <dbReference type="Proteomes" id="UP000827092"/>
    </source>
</evidence>
<proteinExistence type="predicted"/>
<dbReference type="EMBL" id="JAFNEN010000184">
    <property type="protein sequence ID" value="KAG8190426.1"/>
    <property type="molecule type" value="Genomic_DNA"/>
</dbReference>
<dbReference type="Proteomes" id="UP000827092">
    <property type="component" value="Unassembled WGS sequence"/>
</dbReference>
<protein>
    <submittedName>
        <fullName evidence="2">Uncharacterized protein</fullName>
    </submittedName>
</protein>
<feature type="region of interest" description="Disordered" evidence="1">
    <location>
        <begin position="21"/>
        <end position="72"/>
    </location>
</feature>
<comment type="caution">
    <text evidence="2">The sequence shown here is derived from an EMBL/GenBank/DDBJ whole genome shotgun (WGS) entry which is preliminary data.</text>
</comment>
<name>A0AAV6V491_9ARAC</name>
<sequence>MRTHLFKYDLLPCQKSRIDQRVTSRNAKIPSQLLSPHRKKGRGSEIHSDHAPKVGGCSGAMDAEEDYRGEIR</sequence>
<evidence type="ECO:0000313" key="2">
    <source>
        <dbReference type="EMBL" id="KAG8190426.1"/>
    </source>
</evidence>
<evidence type="ECO:0000256" key="1">
    <source>
        <dbReference type="SAM" id="MobiDB-lite"/>
    </source>
</evidence>
<accession>A0AAV6V491</accession>
<gene>
    <name evidence="2" type="ORF">JTE90_009263</name>
</gene>
<reference evidence="2 3" key="1">
    <citation type="journal article" date="2022" name="Nat. Ecol. Evol.">
        <title>A masculinizing supergene underlies an exaggerated male reproductive morph in a spider.</title>
        <authorList>
            <person name="Hendrickx F."/>
            <person name="De Corte Z."/>
            <person name="Sonet G."/>
            <person name="Van Belleghem S.M."/>
            <person name="Kostlbacher S."/>
            <person name="Vangestel C."/>
        </authorList>
    </citation>
    <scope>NUCLEOTIDE SEQUENCE [LARGE SCALE GENOMIC DNA]</scope>
    <source>
        <strain evidence="2">W744_W776</strain>
    </source>
</reference>
<keyword evidence="3" id="KW-1185">Reference proteome</keyword>